<accession>A0LVH8</accession>
<keyword evidence="2" id="KW-1185">Reference proteome</keyword>
<dbReference type="eggNOG" id="COG3547">
    <property type="taxonomic scope" value="Bacteria"/>
</dbReference>
<reference evidence="1 2" key="1">
    <citation type="journal article" date="2009" name="Genome Res.">
        <title>Complete genome of the cellulolytic thermophile Acidothermus cellulolyticus 11B provides insights into its ecophysiological and evolutionary adaptations.</title>
        <authorList>
            <person name="Barabote R.D."/>
            <person name="Xie G."/>
            <person name="Leu D.H."/>
            <person name="Normand P."/>
            <person name="Necsulea A."/>
            <person name="Daubin V."/>
            <person name="Medigue C."/>
            <person name="Adney W.S."/>
            <person name="Xu X.C."/>
            <person name="Lapidus A."/>
            <person name="Parales R.E."/>
            <person name="Detter C."/>
            <person name="Pujic P."/>
            <person name="Bruce D."/>
            <person name="Lavire C."/>
            <person name="Challacombe J.F."/>
            <person name="Brettin T.S."/>
            <person name="Berry A.M."/>
        </authorList>
    </citation>
    <scope>NUCLEOTIDE SEQUENCE [LARGE SCALE GENOMIC DNA]</scope>
    <source>
        <strain evidence="2">ATCC 43068 / DSM 8971 / 11B</strain>
    </source>
</reference>
<organism evidence="1 2">
    <name type="scientific">Acidothermus cellulolyticus (strain ATCC 43068 / DSM 8971 / 11B)</name>
    <dbReference type="NCBI Taxonomy" id="351607"/>
    <lineage>
        <taxon>Bacteria</taxon>
        <taxon>Bacillati</taxon>
        <taxon>Actinomycetota</taxon>
        <taxon>Actinomycetes</taxon>
        <taxon>Acidothermales</taxon>
        <taxon>Acidothermaceae</taxon>
        <taxon>Acidothermus</taxon>
    </lineage>
</organism>
<dbReference type="KEGG" id="ace:Acel_1666"/>
<protein>
    <submittedName>
        <fullName evidence="1">Transposase IS116/IS110/IS902</fullName>
    </submittedName>
</protein>
<dbReference type="EMBL" id="CP000481">
    <property type="protein sequence ID" value="ABK53438.1"/>
    <property type="molecule type" value="Genomic_DNA"/>
</dbReference>
<evidence type="ECO:0000313" key="2">
    <source>
        <dbReference type="Proteomes" id="UP000008221"/>
    </source>
</evidence>
<evidence type="ECO:0000313" key="1">
    <source>
        <dbReference type="EMBL" id="ABK53438.1"/>
    </source>
</evidence>
<dbReference type="Proteomes" id="UP000008221">
    <property type="component" value="Chromosome"/>
</dbReference>
<proteinExistence type="predicted"/>
<dbReference type="AlphaFoldDB" id="A0LVH8"/>
<gene>
    <name evidence="1" type="ordered locus">Acel_1666</name>
</gene>
<dbReference type="HOGENOM" id="CLU_2299553_0_0_11"/>
<name>A0LVH8_ACIC1</name>
<sequence length="100" mass="10527">MPFVGDDCAEDHHDVEVQDVLGRMLARARLPEGAVGVSRLHELIGRLAEEIVDADDVAEEAGAPVVAVGHRDRSRALGFGAGGRWLPGVRHQSVAGGPIS</sequence>
<dbReference type="InParanoid" id="A0LVH8"/>